<name>A0A847U7L7_9EURY</name>
<gene>
    <name evidence="1" type="ORF">GOC74_01315</name>
</gene>
<comment type="caution">
    <text evidence="1">The sequence shown here is derived from an EMBL/GenBank/DDBJ whole genome shotgun (WGS) entry which is preliminary data.</text>
</comment>
<proteinExistence type="predicted"/>
<dbReference type="RefSeq" id="WP_170092588.1">
    <property type="nucleotide sequence ID" value="NZ_WOYG01000001.1"/>
</dbReference>
<dbReference type="OrthoDB" id="210556at2157"/>
<evidence type="ECO:0000313" key="1">
    <source>
        <dbReference type="EMBL" id="NLV08576.1"/>
    </source>
</evidence>
<dbReference type="InterPro" id="IPR029068">
    <property type="entry name" value="Glyas_Bleomycin-R_OHBP_Dase"/>
</dbReference>
<organism evidence="1 2">
    <name type="scientific">Halomicrobium mukohataei</name>
    <dbReference type="NCBI Taxonomy" id="57705"/>
    <lineage>
        <taxon>Archaea</taxon>
        <taxon>Methanobacteriati</taxon>
        <taxon>Methanobacteriota</taxon>
        <taxon>Stenosarchaea group</taxon>
        <taxon>Halobacteria</taxon>
        <taxon>Halobacteriales</taxon>
        <taxon>Haloarculaceae</taxon>
        <taxon>Halomicrobium</taxon>
    </lineage>
</organism>
<evidence type="ECO:0000313" key="2">
    <source>
        <dbReference type="Proteomes" id="UP000608662"/>
    </source>
</evidence>
<accession>A0A847U7L7</accession>
<dbReference type="Proteomes" id="UP000608662">
    <property type="component" value="Unassembled WGS sequence"/>
</dbReference>
<dbReference type="AlphaFoldDB" id="A0A847U7L7"/>
<dbReference type="Gene3D" id="3.10.180.10">
    <property type="entry name" value="2,3-Dihydroxybiphenyl 1,2-Dioxygenase, domain 1"/>
    <property type="match status" value="1"/>
</dbReference>
<reference evidence="1" key="1">
    <citation type="submission" date="2019-12" db="EMBL/GenBank/DDBJ databases">
        <title>Whole-genome sequence of Halomicrobium mukohataei pws1.</title>
        <authorList>
            <person name="Verma D.K."/>
            <person name="Gopal K."/>
            <person name="Prasad E.S."/>
        </authorList>
    </citation>
    <scope>NUCLEOTIDE SEQUENCE</scope>
    <source>
        <strain evidence="1">Pws1</strain>
    </source>
</reference>
<dbReference type="CDD" id="cd06587">
    <property type="entry name" value="VOC"/>
    <property type="match status" value="1"/>
</dbReference>
<dbReference type="SUPFAM" id="SSF54593">
    <property type="entry name" value="Glyoxalase/Bleomycin resistance protein/Dihydroxybiphenyl dioxygenase"/>
    <property type="match status" value="1"/>
</dbReference>
<protein>
    <submittedName>
        <fullName evidence="1">VOC family protein</fullName>
    </submittedName>
</protein>
<dbReference type="EMBL" id="WOYG01000001">
    <property type="protein sequence ID" value="NLV08576.1"/>
    <property type="molecule type" value="Genomic_DNA"/>
</dbReference>
<sequence>MSGIVFFRTENRAETVSFYTDRLGFDVWLEQEGGCTILSYDNLLVGFCDGTETETDGIVTVVLGDEAAVDDCHADLADVATGRPEANDDFGIYQFFATDPDGRTVEVQAFQHETPSVAPNRNGSD</sequence>